<name>A0ACC2UAL3_9FUNG</name>
<sequence>MKGWFGLLPGQSWRRQLTHLRLKEIVNKWKWVVMNDISILVLKAQELNPSSLKVDQTLQDIPGPANLLSHRLELLNYSGAQRPTMEDSLNSCQSATKLVPMKTHTCKGDVTGLTEVGEGHTANLPSTNTGV</sequence>
<protein>
    <submittedName>
        <fullName evidence="1">Uncharacterized protein</fullName>
    </submittedName>
</protein>
<proteinExistence type="predicted"/>
<reference evidence="1" key="1">
    <citation type="submission" date="2022-04" db="EMBL/GenBank/DDBJ databases">
        <title>Genome of the entomopathogenic fungus Entomophthora muscae.</title>
        <authorList>
            <person name="Elya C."/>
            <person name="Lovett B.R."/>
            <person name="Lee E."/>
            <person name="Macias A.M."/>
            <person name="Hajek A.E."/>
            <person name="De Bivort B.L."/>
            <person name="Kasson M.T."/>
            <person name="De Fine Licht H.H."/>
            <person name="Stajich J.E."/>
        </authorList>
    </citation>
    <scope>NUCLEOTIDE SEQUENCE</scope>
    <source>
        <strain evidence="1">Berkeley</strain>
    </source>
</reference>
<organism evidence="1 2">
    <name type="scientific">Entomophthora muscae</name>
    <dbReference type="NCBI Taxonomy" id="34485"/>
    <lineage>
        <taxon>Eukaryota</taxon>
        <taxon>Fungi</taxon>
        <taxon>Fungi incertae sedis</taxon>
        <taxon>Zoopagomycota</taxon>
        <taxon>Entomophthoromycotina</taxon>
        <taxon>Entomophthoromycetes</taxon>
        <taxon>Entomophthorales</taxon>
        <taxon>Entomophthoraceae</taxon>
        <taxon>Entomophthora</taxon>
    </lineage>
</organism>
<dbReference type="EMBL" id="QTSX02000916">
    <property type="protein sequence ID" value="KAJ9083870.1"/>
    <property type="molecule type" value="Genomic_DNA"/>
</dbReference>
<comment type="caution">
    <text evidence="1">The sequence shown here is derived from an EMBL/GenBank/DDBJ whole genome shotgun (WGS) entry which is preliminary data.</text>
</comment>
<evidence type="ECO:0000313" key="2">
    <source>
        <dbReference type="Proteomes" id="UP001165960"/>
    </source>
</evidence>
<accession>A0ACC2UAL3</accession>
<gene>
    <name evidence="1" type="ORF">DSO57_1030251</name>
</gene>
<dbReference type="Proteomes" id="UP001165960">
    <property type="component" value="Unassembled WGS sequence"/>
</dbReference>
<keyword evidence="2" id="KW-1185">Reference proteome</keyword>
<evidence type="ECO:0000313" key="1">
    <source>
        <dbReference type="EMBL" id="KAJ9083870.1"/>
    </source>
</evidence>